<dbReference type="EMBL" id="LRBV02000003">
    <property type="status" value="NOT_ANNOTATED_CDS"/>
    <property type="molecule type" value="Genomic_DNA"/>
</dbReference>
<proteinExistence type="predicted"/>
<feature type="compositionally biased region" description="Basic and acidic residues" evidence="1">
    <location>
        <begin position="201"/>
        <end position="218"/>
    </location>
</feature>
<dbReference type="AlphaFoldDB" id="A0A7N2LBJ5"/>
<protein>
    <submittedName>
        <fullName evidence="2">Uncharacterized protein</fullName>
    </submittedName>
</protein>
<feature type="region of interest" description="Disordered" evidence="1">
    <location>
        <begin position="155"/>
        <end position="279"/>
    </location>
</feature>
<dbReference type="InParanoid" id="A0A7N2LBJ5"/>
<organism evidence="2 3">
    <name type="scientific">Quercus lobata</name>
    <name type="common">Valley oak</name>
    <dbReference type="NCBI Taxonomy" id="97700"/>
    <lineage>
        <taxon>Eukaryota</taxon>
        <taxon>Viridiplantae</taxon>
        <taxon>Streptophyta</taxon>
        <taxon>Embryophyta</taxon>
        <taxon>Tracheophyta</taxon>
        <taxon>Spermatophyta</taxon>
        <taxon>Magnoliopsida</taxon>
        <taxon>eudicotyledons</taxon>
        <taxon>Gunneridae</taxon>
        <taxon>Pentapetalae</taxon>
        <taxon>rosids</taxon>
        <taxon>fabids</taxon>
        <taxon>Fagales</taxon>
        <taxon>Fagaceae</taxon>
        <taxon>Quercus</taxon>
    </lineage>
</organism>
<keyword evidence="3" id="KW-1185">Reference proteome</keyword>
<dbReference type="EnsemblPlants" id="QL03p068157:mrna">
    <property type="protein sequence ID" value="QL03p068157:mrna"/>
    <property type="gene ID" value="QL03p068157"/>
</dbReference>
<evidence type="ECO:0000313" key="3">
    <source>
        <dbReference type="Proteomes" id="UP000594261"/>
    </source>
</evidence>
<feature type="region of interest" description="Disordered" evidence="1">
    <location>
        <begin position="116"/>
        <end position="142"/>
    </location>
</feature>
<accession>A0A7N2LBJ5</accession>
<reference evidence="2" key="2">
    <citation type="submission" date="2021-01" db="UniProtKB">
        <authorList>
            <consortium name="EnsemblPlants"/>
        </authorList>
    </citation>
    <scope>IDENTIFICATION</scope>
</reference>
<dbReference type="Gramene" id="QL03p068157:mrna">
    <property type="protein sequence ID" value="QL03p068157:mrna"/>
    <property type="gene ID" value="QL03p068157"/>
</dbReference>
<feature type="compositionally biased region" description="Low complexity" evidence="1">
    <location>
        <begin position="181"/>
        <end position="191"/>
    </location>
</feature>
<reference evidence="2 3" key="1">
    <citation type="journal article" date="2016" name="G3 (Bethesda)">
        <title>First Draft Assembly and Annotation of the Genome of a California Endemic Oak Quercus lobata Nee (Fagaceae).</title>
        <authorList>
            <person name="Sork V.L."/>
            <person name="Fitz-Gibbon S.T."/>
            <person name="Puiu D."/>
            <person name="Crepeau M."/>
            <person name="Gugger P.F."/>
            <person name="Sherman R."/>
            <person name="Stevens K."/>
            <person name="Langley C.H."/>
            <person name="Pellegrini M."/>
            <person name="Salzberg S.L."/>
        </authorList>
    </citation>
    <scope>NUCLEOTIDE SEQUENCE [LARGE SCALE GENOMIC DNA]</scope>
    <source>
        <strain evidence="2 3">cv. SW786</strain>
    </source>
</reference>
<name>A0A7N2LBJ5_QUELO</name>
<evidence type="ECO:0000313" key="2">
    <source>
        <dbReference type="EnsemblPlants" id="QL03p068157:mrna"/>
    </source>
</evidence>
<sequence>MLLNLICRTAVIGIVFLRYTMTDLARMDFLAIRRSLYYLFQIFLNVSLLWMHGETNEQWLAHKKAVAERERQLSVKKEVFWICCFLLTYIMLYCCQRSNEKKDGLKGGKKVQAGKIVQNEGTEDKPKDNSDPSSAAVVEDADGDEIKVVQAVHETKNTQRQAADAENLVSEVKRSEKKTVPKTVSKTVATKKQGDGNSSKTEIKADKDDRDDERKSGEKSGVVSKVETDADKKKVPQNDGKKGKLKDGDKSKDEKVRKDNDGKDDSRSKSNKDLKEKRA</sequence>
<dbReference type="Proteomes" id="UP000594261">
    <property type="component" value="Chromosome 3"/>
</dbReference>
<evidence type="ECO:0000256" key="1">
    <source>
        <dbReference type="SAM" id="MobiDB-lite"/>
    </source>
</evidence>
<feature type="compositionally biased region" description="Basic and acidic residues" evidence="1">
    <location>
        <begin position="226"/>
        <end position="279"/>
    </location>
</feature>